<name>A0ABT7PLU0_9BACT</name>
<dbReference type="PANTHER" id="PTHR42663:SF6">
    <property type="entry name" value="HYDROLASE C777.06C-RELATED"/>
    <property type="match status" value="1"/>
</dbReference>
<dbReference type="SUPFAM" id="SSF56281">
    <property type="entry name" value="Metallo-hydrolase/oxidoreductase"/>
    <property type="match status" value="1"/>
</dbReference>
<proteinExistence type="predicted"/>
<dbReference type="InterPro" id="IPR001279">
    <property type="entry name" value="Metallo-B-lactamas"/>
</dbReference>
<accession>A0ABT7PLU0</accession>
<protein>
    <submittedName>
        <fullName evidence="2">MBL fold metallo-hydrolase</fullName>
    </submittedName>
</protein>
<dbReference type="InterPro" id="IPR036866">
    <property type="entry name" value="RibonucZ/Hydroxyglut_hydro"/>
</dbReference>
<dbReference type="Gene3D" id="3.60.15.10">
    <property type="entry name" value="Ribonuclease Z/Hydroxyacylglutathione hydrolase-like"/>
    <property type="match status" value="1"/>
</dbReference>
<dbReference type="Proteomes" id="UP001239462">
    <property type="component" value="Unassembled WGS sequence"/>
</dbReference>
<dbReference type="Pfam" id="PF12706">
    <property type="entry name" value="Lactamase_B_2"/>
    <property type="match status" value="1"/>
</dbReference>
<gene>
    <name evidence="2" type="ORF">QTN89_17465</name>
</gene>
<evidence type="ECO:0000313" key="2">
    <source>
        <dbReference type="EMBL" id="MDM4017239.1"/>
    </source>
</evidence>
<comment type="caution">
    <text evidence="2">The sequence shown here is derived from an EMBL/GenBank/DDBJ whole genome shotgun (WGS) entry which is preliminary data.</text>
</comment>
<dbReference type="PANTHER" id="PTHR42663">
    <property type="entry name" value="HYDROLASE C777.06C-RELATED-RELATED"/>
    <property type="match status" value="1"/>
</dbReference>
<dbReference type="RefSeq" id="WP_149499821.1">
    <property type="nucleotide sequence ID" value="NZ_JASZZN010000012.1"/>
</dbReference>
<feature type="domain" description="Metallo-beta-lactamase" evidence="1">
    <location>
        <begin position="29"/>
        <end position="214"/>
    </location>
</feature>
<evidence type="ECO:0000259" key="1">
    <source>
        <dbReference type="Pfam" id="PF12706"/>
    </source>
</evidence>
<dbReference type="EMBL" id="JASZZN010000012">
    <property type="protein sequence ID" value="MDM4017239.1"/>
    <property type="molecule type" value="Genomic_DNA"/>
</dbReference>
<reference evidence="2 3" key="1">
    <citation type="submission" date="2023-06" db="EMBL/GenBank/DDBJ databases">
        <title>Roseiconus lacunae JC819 isolated from Gulf of Mannar region, Tamil Nadu.</title>
        <authorList>
            <person name="Pk S."/>
            <person name="Ch S."/>
            <person name="Ch V.R."/>
        </authorList>
    </citation>
    <scope>NUCLEOTIDE SEQUENCE [LARGE SCALE GENOMIC DNA]</scope>
    <source>
        <strain evidence="2 3">JC819</strain>
    </source>
</reference>
<evidence type="ECO:0000313" key="3">
    <source>
        <dbReference type="Proteomes" id="UP001239462"/>
    </source>
</evidence>
<organism evidence="2 3">
    <name type="scientific">Roseiconus lacunae</name>
    <dbReference type="NCBI Taxonomy" id="2605694"/>
    <lineage>
        <taxon>Bacteria</taxon>
        <taxon>Pseudomonadati</taxon>
        <taxon>Planctomycetota</taxon>
        <taxon>Planctomycetia</taxon>
        <taxon>Pirellulales</taxon>
        <taxon>Pirellulaceae</taxon>
        <taxon>Roseiconus</taxon>
    </lineage>
</organism>
<keyword evidence="3" id="KW-1185">Reference proteome</keyword>
<sequence>MLLHCLGTAGYHPNEQRQTSCYFIPSEGIVLDAGTGFFRLRELVETPTLDILLSHAHLDHIAGLTFILDVLYDKSVEKIRIWGEQKKLDAIREHLFSSLIFPVELTAQWCPIDEQAAISIGSCEVTWRPQPHPGSSVGYRLEWSDGPTLVYLTDTTGQTDAKADAFNASADLMLHECYFPDTLQELARKTGHTHCGRLAKIARAANPKHLLLTHVNPIDPNPEALLDDVAQNLIDTDIEVTLAEDRMSIDFGR</sequence>